<evidence type="ECO:0000313" key="1">
    <source>
        <dbReference type="EMBL" id="KKN85475.1"/>
    </source>
</evidence>
<comment type="caution">
    <text evidence="1">The sequence shown here is derived from an EMBL/GenBank/DDBJ whole genome shotgun (WGS) entry which is preliminary data.</text>
</comment>
<protein>
    <submittedName>
        <fullName evidence="1">Uncharacterized protein</fullName>
    </submittedName>
</protein>
<sequence length="73" mass="8021">MKLLQKRLMEALEICAENHSTKLTLNHLMGKDSVPSAQPLVIHNCVPAVIDKLKTAGFMLGMSEYGMTVDHLG</sequence>
<gene>
    <name evidence="1" type="ORF">LCGC14_0277940</name>
</gene>
<accession>A0A0F9TWS1</accession>
<dbReference type="AlphaFoldDB" id="A0A0F9TWS1"/>
<reference evidence="1" key="1">
    <citation type="journal article" date="2015" name="Nature">
        <title>Complex archaea that bridge the gap between prokaryotes and eukaryotes.</title>
        <authorList>
            <person name="Spang A."/>
            <person name="Saw J.H."/>
            <person name="Jorgensen S.L."/>
            <person name="Zaremba-Niedzwiedzka K."/>
            <person name="Martijn J."/>
            <person name="Lind A.E."/>
            <person name="van Eijk R."/>
            <person name="Schleper C."/>
            <person name="Guy L."/>
            <person name="Ettema T.J."/>
        </authorList>
    </citation>
    <scope>NUCLEOTIDE SEQUENCE</scope>
</reference>
<organism evidence="1">
    <name type="scientific">marine sediment metagenome</name>
    <dbReference type="NCBI Taxonomy" id="412755"/>
    <lineage>
        <taxon>unclassified sequences</taxon>
        <taxon>metagenomes</taxon>
        <taxon>ecological metagenomes</taxon>
    </lineage>
</organism>
<name>A0A0F9TWS1_9ZZZZ</name>
<proteinExistence type="predicted"/>
<dbReference type="EMBL" id="LAZR01000158">
    <property type="protein sequence ID" value="KKN85475.1"/>
    <property type="molecule type" value="Genomic_DNA"/>
</dbReference>